<accession>A0ABV9MU93</accession>
<evidence type="ECO:0000313" key="2">
    <source>
        <dbReference type="Proteomes" id="UP001595969"/>
    </source>
</evidence>
<reference evidence="2" key="1">
    <citation type="journal article" date="2019" name="Int. J. Syst. Evol. Microbiol.">
        <title>The Global Catalogue of Microorganisms (GCM) 10K type strain sequencing project: providing services to taxonomists for standard genome sequencing and annotation.</title>
        <authorList>
            <consortium name="The Broad Institute Genomics Platform"/>
            <consortium name="The Broad Institute Genome Sequencing Center for Infectious Disease"/>
            <person name="Wu L."/>
            <person name="Ma J."/>
        </authorList>
    </citation>
    <scope>NUCLEOTIDE SEQUENCE [LARGE SCALE GENOMIC DNA]</scope>
    <source>
        <strain evidence="2">CGMCC 1.19032</strain>
    </source>
</reference>
<dbReference type="EMBL" id="JBHSGS010000042">
    <property type="protein sequence ID" value="MFC4719582.1"/>
    <property type="molecule type" value="Genomic_DNA"/>
</dbReference>
<sequence>MIEFDNLKEYLKCGLGFTDLFEEEMFYYLLKRDGKLFYDPATKMMCDVNLTPVYYVEQVYTGSKSYL</sequence>
<organism evidence="1 2">
    <name type="scientific">Enterococcus lemanii</name>
    <dbReference type="NCBI Taxonomy" id="1159752"/>
    <lineage>
        <taxon>Bacteria</taxon>
        <taxon>Bacillati</taxon>
        <taxon>Bacillota</taxon>
        <taxon>Bacilli</taxon>
        <taxon>Lactobacillales</taxon>
        <taxon>Enterococcaceae</taxon>
        <taxon>Enterococcus</taxon>
    </lineage>
</organism>
<evidence type="ECO:0000313" key="1">
    <source>
        <dbReference type="EMBL" id="MFC4719582.1"/>
    </source>
</evidence>
<name>A0ABV9MU93_9ENTE</name>
<protein>
    <submittedName>
        <fullName evidence="1">Uncharacterized protein</fullName>
    </submittedName>
</protein>
<keyword evidence="2" id="KW-1185">Reference proteome</keyword>
<dbReference type="RefSeq" id="WP_204654367.1">
    <property type="nucleotide sequence ID" value="NZ_JAFBFD010000025.1"/>
</dbReference>
<proteinExistence type="predicted"/>
<comment type="caution">
    <text evidence="1">The sequence shown here is derived from an EMBL/GenBank/DDBJ whole genome shotgun (WGS) entry which is preliminary data.</text>
</comment>
<gene>
    <name evidence="1" type="ORF">ACFO5I_07520</name>
</gene>
<dbReference type="Proteomes" id="UP001595969">
    <property type="component" value="Unassembled WGS sequence"/>
</dbReference>